<feature type="transmembrane region" description="Helical" evidence="4">
    <location>
        <begin position="341"/>
        <end position="359"/>
    </location>
</feature>
<evidence type="ECO:0000313" key="6">
    <source>
        <dbReference type="EMBL" id="AIJ09350.1"/>
    </source>
</evidence>
<dbReference type="PANTHER" id="PTHR23531:SF1">
    <property type="entry name" value="QUINOLENE RESISTANCE PROTEIN NORA"/>
    <property type="match status" value="1"/>
</dbReference>
<gene>
    <name evidence="6" type="ORF">ETEE_2918</name>
</gene>
<dbReference type="GeneID" id="33940420"/>
<dbReference type="InterPro" id="IPR011701">
    <property type="entry name" value="MFS"/>
</dbReference>
<organism evidence="6 7">
    <name type="scientific">Edwardsiella anguillarum ET080813</name>
    <dbReference type="NCBI Taxonomy" id="667120"/>
    <lineage>
        <taxon>Bacteria</taxon>
        <taxon>Pseudomonadati</taxon>
        <taxon>Pseudomonadota</taxon>
        <taxon>Gammaproteobacteria</taxon>
        <taxon>Enterobacterales</taxon>
        <taxon>Hafniaceae</taxon>
        <taxon>Edwardsiella</taxon>
    </lineage>
</organism>
<dbReference type="InterPro" id="IPR036259">
    <property type="entry name" value="MFS_trans_sf"/>
</dbReference>
<dbReference type="HOGENOM" id="CLU_001265_10_3_6"/>
<feature type="domain" description="Major facilitator superfamily (MFS) profile" evidence="5">
    <location>
        <begin position="10"/>
        <end position="388"/>
    </location>
</feature>
<dbReference type="InterPro" id="IPR020846">
    <property type="entry name" value="MFS_dom"/>
</dbReference>
<dbReference type="SUPFAM" id="SSF103473">
    <property type="entry name" value="MFS general substrate transporter"/>
    <property type="match status" value="1"/>
</dbReference>
<feature type="transmembrane region" description="Helical" evidence="4">
    <location>
        <begin position="7"/>
        <end position="32"/>
    </location>
</feature>
<dbReference type="RefSeq" id="WP_034163680.1">
    <property type="nucleotide sequence ID" value="NZ_CP006664.1"/>
</dbReference>
<evidence type="ECO:0000256" key="2">
    <source>
        <dbReference type="ARBA" id="ARBA00022989"/>
    </source>
</evidence>
<feature type="transmembrane region" description="Helical" evidence="4">
    <location>
        <begin position="273"/>
        <end position="292"/>
    </location>
</feature>
<dbReference type="NCBIfam" id="NF003477">
    <property type="entry name" value="PRK05122.1"/>
    <property type="match status" value="1"/>
</dbReference>
<evidence type="ECO:0000259" key="5">
    <source>
        <dbReference type="PROSITE" id="PS50850"/>
    </source>
</evidence>
<dbReference type="GO" id="GO:0022857">
    <property type="term" value="F:transmembrane transporter activity"/>
    <property type="evidence" value="ECO:0007669"/>
    <property type="project" value="InterPro"/>
</dbReference>
<evidence type="ECO:0000256" key="3">
    <source>
        <dbReference type="ARBA" id="ARBA00023136"/>
    </source>
</evidence>
<dbReference type="AlphaFoldDB" id="A0A076LLI7"/>
<proteinExistence type="predicted"/>
<keyword evidence="1 4" id="KW-0812">Transmembrane</keyword>
<feature type="transmembrane region" description="Helical" evidence="4">
    <location>
        <begin position="146"/>
        <end position="167"/>
    </location>
</feature>
<feature type="transmembrane region" description="Helical" evidence="4">
    <location>
        <begin position="77"/>
        <end position="99"/>
    </location>
</feature>
<dbReference type="InterPro" id="IPR052714">
    <property type="entry name" value="MFS_Exporter"/>
</dbReference>
<feature type="transmembrane region" description="Helical" evidence="4">
    <location>
        <begin position="105"/>
        <end position="125"/>
    </location>
</feature>
<reference evidence="6 7" key="1">
    <citation type="journal article" date="2012" name="PLoS ONE">
        <title>Edwardsiella comparative phylogenomics reveal the new intra/inter-species taxonomic relationships, virulence evolution and niche adaptation mechanisms.</title>
        <authorList>
            <person name="Yang M."/>
            <person name="Lv Y."/>
            <person name="Xiao J."/>
            <person name="Wu H."/>
            <person name="Zheng H."/>
            <person name="Liu Q."/>
            <person name="Zhang Y."/>
            <person name="Wang Q."/>
        </authorList>
    </citation>
    <scope>NUCLEOTIDE SEQUENCE [LARGE SCALE GENOMIC DNA]</scope>
    <source>
        <strain evidence="7">080813</strain>
    </source>
</reference>
<dbReference type="PANTHER" id="PTHR23531">
    <property type="entry name" value="QUINOLENE RESISTANCE PROTEIN NORA"/>
    <property type="match status" value="1"/>
</dbReference>
<dbReference type="PROSITE" id="PS50850">
    <property type="entry name" value="MFS"/>
    <property type="match status" value="1"/>
</dbReference>
<feature type="transmembrane region" description="Helical" evidence="4">
    <location>
        <begin position="44"/>
        <end position="65"/>
    </location>
</feature>
<accession>A0A076LLI7</accession>
<feature type="transmembrane region" description="Helical" evidence="4">
    <location>
        <begin position="365"/>
        <end position="384"/>
    </location>
</feature>
<dbReference type="Gene3D" id="1.20.1250.20">
    <property type="entry name" value="MFS general substrate transporter like domains"/>
    <property type="match status" value="1"/>
</dbReference>
<name>A0A076LLI7_9GAMM</name>
<feature type="transmembrane region" description="Helical" evidence="4">
    <location>
        <begin position="298"/>
        <end position="320"/>
    </location>
</feature>
<evidence type="ECO:0000256" key="1">
    <source>
        <dbReference type="ARBA" id="ARBA00022692"/>
    </source>
</evidence>
<dbReference type="EMBL" id="CP006664">
    <property type="protein sequence ID" value="AIJ09350.1"/>
    <property type="molecule type" value="Genomic_DNA"/>
</dbReference>
<dbReference type="KEGG" id="ete:ETEE_2918"/>
<keyword evidence="3 4" id="KW-0472">Membrane</keyword>
<dbReference type="Proteomes" id="UP000028681">
    <property type="component" value="Chromosome"/>
</dbReference>
<feature type="transmembrane region" description="Helical" evidence="4">
    <location>
        <begin position="243"/>
        <end position="261"/>
    </location>
</feature>
<evidence type="ECO:0000256" key="4">
    <source>
        <dbReference type="SAM" id="Phobius"/>
    </source>
</evidence>
<dbReference type="Pfam" id="PF07690">
    <property type="entry name" value="MFS_1"/>
    <property type="match status" value="2"/>
</dbReference>
<protein>
    <submittedName>
        <fullName evidence="6">Permease of the major facilitator superfamily</fullName>
    </submittedName>
</protein>
<sequence>MYKIQNNLIAATLVASILFLAIISLGLSLAILPLYVNKIAGYSAFYVGLVIATESIATLFSRAFAGRYSDNHGPRKGMTLGLSLTVSAGLICWLTFILLPPSQAAYSVILLSRVFMGIGESLIFTCSGTWPIGLVGKSHAGKIMSWVGIAMFLGLAIGNFVGTWSYSHSGLNISALIMTLLPLLGFIVVMLVKPVAVSPTANHVSLGYAIKRVWKAGSGFSLANIGYASITGFLVLLFMQNNWGEQAAIAISLFGVGYVLSRLTLGWKADSSGLGMTIFSLCVEATGLFLISMAFTPWVAMLGSFLTGFGLSMVYPLLALPAIKSMPDENIGLALSTYESCFDIGILISGLIGGMIVSIFGYPAIFMFAFCCCLLALYSAVLAYRQLDSAQSKTQASSPPST</sequence>
<evidence type="ECO:0000313" key="7">
    <source>
        <dbReference type="Proteomes" id="UP000028681"/>
    </source>
</evidence>
<feature type="transmembrane region" description="Helical" evidence="4">
    <location>
        <begin position="173"/>
        <end position="192"/>
    </location>
</feature>
<feature type="transmembrane region" description="Helical" evidence="4">
    <location>
        <begin position="213"/>
        <end position="237"/>
    </location>
</feature>
<keyword evidence="2 4" id="KW-1133">Transmembrane helix</keyword>